<dbReference type="EMBL" id="QJSX01000002">
    <property type="protein sequence ID" value="PYE55870.1"/>
    <property type="molecule type" value="Genomic_DNA"/>
</dbReference>
<feature type="domain" description="Cytochrome c" evidence="11">
    <location>
        <begin position="275"/>
        <end position="349"/>
    </location>
</feature>
<dbReference type="Pfam" id="PF13442">
    <property type="entry name" value="Cytochrome_CBB3"/>
    <property type="match status" value="1"/>
</dbReference>
<feature type="repeat" description="TPR" evidence="8">
    <location>
        <begin position="158"/>
        <end position="191"/>
    </location>
</feature>
<keyword evidence="1" id="KW-0813">Transport</keyword>
<dbReference type="Gene3D" id="1.10.760.10">
    <property type="entry name" value="Cytochrome c-like domain"/>
    <property type="match status" value="1"/>
</dbReference>
<proteinExistence type="predicted"/>
<keyword evidence="6" id="KW-0249">Electron transport</keyword>
<dbReference type="Proteomes" id="UP000248326">
    <property type="component" value="Unassembled WGS sequence"/>
</dbReference>
<keyword evidence="2 9" id="KW-0349">Heme</keyword>
<keyword evidence="3 9" id="KW-0479">Metal-binding</keyword>
<name>A0A318S9Q3_9DEIO</name>
<dbReference type="OrthoDB" id="59509at2"/>
<evidence type="ECO:0000256" key="4">
    <source>
        <dbReference type="ARBA" id="ARBA00022737"/>
    </source>
</evidence>
<evidence type="ECO:0000256" key="6">
    <source>
        <dbReference type="ARBA" id="ARBA00022982"/>
    </source>
</evidence>
<keyword evidence="4" id="KW-0677">Repeat</keyword>
<evidence type="ECO:0000256" key="7">
    <source>
        <dbReference type="ARBA" id="ARBA00023004"/>
    </source>
</evidence>
<dbReference type="InterPro" id="IPR009056">
    <property type="entry name" value="Cyt_c-like_dom"/>
</dbReference>
<dbReference type="InterPro" id="IPR051811">
    <property type="entry name" value="Cytochrome_c550/c551-like"/>
</dbReference>
<dbReference type="InterPro" id="IPR019734">
    <property type="entry name" value="TPR_rpt"/>
</dbReference>
<dbReference type="PANTHER" id="PTHR37823">
    <property type="entry name" value="CYTOCHROME C-553-LIKE"/>
    <property type="match status" value="1"/>
</dbReference>
<dbReference type="GO" id="GO:0020037">
    <property type="term" value="F:heme binding"/>
    <property type="evidence" value="ECO:0007669"/>
    <property type="project" value="InterPro"/>
</dbReference>
<feature type="transmembrane region" description="Helical" evidence="10">
    <location>
        <begin position="104"/>
        <end position="123"/>
    </location>
</feature>
<keyword evidence="13" id="KW-1185">Reference proteome</keyword>
<keyword evidence="10" id="KW-0472">Membrane</keyword>
<evidence type="ECO:0000256" key="10">
    <source>
        <dbReference type="SAM" id="Phobius"/>
    </source>
</evidence>
<comment type="caution">
    <text evidence="12">The sequence shown here is derived from an EMBL/GenBank/DDBJ whole genome shotgun (WGS) entry which is preliminary data.</text>
</comment>
<evidence type="ECO:0000256" key="2">
    <source>
        <dbReference type="ARBA" id="ARBA00022617"/>
    </source>
</evidence>
<dbReference type="PROSITE" id="PS50293">
    <property type="entry name" value="TPR_REGION"/>
    <property type="match status" value="1"/>
</dbReference>
<evidence type="ECO:0000256" key="9">
    <source>
        <dbReference type="PROSITE-ProRule" id="PRU00433"/>
    </source>
</evidence>
<evidence type="ECO:0000259" key="11">
    <source>
        <dbReference type="PROSITE" id="PS51007"/>
    </source>
</evidence>
<dbReference type="RefSeq" id="WP_110885410.1">
    <property type="nucleotide sequence ID" value="NZ_QJSX01000002.1"/>
</dbReference>
<dbReference type="InterPro" id="IPR013105">
    <property type="entry name" value="TPR_2"/>
</dbReference>
<dbReference type="GO" id="GO:0009055">
    <property type="term" value="F:electron transfer activity"/>
    <property type="evidence" value="ECO:0007669"/>
    <property type="project" value="InterPro"/>
</dbReference>
<gene>
    <name evidence="12" type="ORF">DES52_102236</name>
</gene>
<keyword evidence="10" id="KW-0812">Transmembrane</keyword>
<keyword evidence="5 8" id="KW-0802">TPR repeat</keyword>
<dbReference type="InterPro" id="IPR011990">
    <property type="entry name" value="TPR-like_helical_dom_sf"/>
</dbReference>
<evidence type="ECO:0000313" key="13">
    <source>
        <dbReference type="Proteomes" id="UP000248326"/>
    </source>
</evidence>
<reference evidence="12 13" key="1">
    <citation type="submission" date="2018-06" db="EMBL/GenBank/DDBJ databases">
        <title>Genomic Encyclopedia of Type Strains, Phase IV (KMG-IV): sequencing the most valuable type-strain genomes for metagenomic binning, comparative biology and taxonomic classification.</title>
        <authorList>
            <person name="Goeker M."/>
        </authorList>
    </citation>
    <scope>NUCLEOTIDE SEQUENCE [LARGE SCALE GENOMIC DNA]</scope>
    <source>
        <strain evidence="12 13">DSM 18048</strain>
    </source>
</reference>
<keyword evidence="10" id="KW-1133">Transmembrane helix</keyword>
<sequence>MILLVVALVVSIVAALIVVTGPLGKAAPETSATDEVRADLEEEYGVVLAAIRELDDAVERGEADEEAARKERLRLQGRAGRALSALEALPVTPKRPGVSPVRPGMVALVGAMALVAIGAFTFLPRWQLAGLGAGEQDALRSALDIPRLERAARSSKTLQAYMTLGRANFQAGRFEDAARAYADALRVDPRQAEALRRVGGVLLQDPDKLREAYQFIDLAARLEPNSDEGQLFLGFALARGGDVPGALKALERYRTLNPQGRDADELIATLRGADSAADLGRATYAASCASCHGTEGQGGVGPSLEESRLSEDAIKAVVRGGAAGMPAYDATELSNERLDALVKLLRSWQGGS</sequence>
<dbReference type="PANTHER" id="PTHR37823:SF4">
    <property type="entry name" value="MENAQUINOL-CYTOCHROME C REDUCTASE CYTOCHROME B_C SUBUNIT"/>
    <property type="match status" value="1"/>
</dbReference>
<protein>
    <submittedName>
        <fullName evidence="12">Cytochrome c-type biogenesis protein CcmH/NrfG</fullName>
    </submittedName>
</protein>
<dbReference type="InterPro" id="IPR036909">
    <property type="entry name" value="Cyt_c-like_dom_sf"/>
</dbReference>
<evidence type="ECO:0000256" key="5">
    <source>
        <dbReference type="ARBA" id="ARBA00022803"/>
    </source>
</evidence>
<dbReference type="Pfam" id="PF07719">
    <property type="entry name" value="TPR_2"/>
    <property type="match status" value="1"/>
</dbReference>
<dbReference type="AlphaFoldDB" id="A0A318S9Q3"/>
<dbReference type="PROSITE" id="PS51007">
    <property type="entry name" value="CYTC"/>
    <property type="match status" value="1"/>
</dbReference>
<dbReference type="SUPFAM" id="SSF46626">
    <property type="entry name" value="Cytochrome c"/>
    <property type="match status" value="1"/>
</dbReference>
<dbReference type="GO" id="GO:0046872">
    <property type="term" value="F:metal ion binding"/>
    <property type="evidence" value="ECO:0007669"/>
    <property type="project" value="UniProtKB-KW"/>
</dbReference>
<evidence type="ECO:0000256" key="8">
    <source>
        <dbReference type="PROSITE-ProRule" id="PRU00339"/>
    </source>
</evidence>
<organism evidence="12 13">
    <name type="scientific">Deinococcus yavapaiensis KR-236</name>
    <dbReference type="NCBI Taxonomy" id="694435"/>
    <lineage>
        <taxon>Bacteria</taxon>
        <taxon>Thermotogati</taxon>
        <taxon>Deinococcota</taxon>
        <taxon>Deinococci</taxon>
        <taxon>Deinococcales</taxon>
        <taxon>Deinococcaceae</taxon>
        <taxon>Deinococcus</taxon>
    </lineage>
</organism>
<keyword evidence="7 9" id="KW-0408">Iron</keyword>
<dbReference type="SUPFAM" id="SSF48452">
    <property type="entry name" value="TPR-like"/>
    <property type="match status" value="1"/>
</dbReference>
<accession>A0A318S9Q3</accession>
<dbReference type="PROSITE" id="PS50005">
    <property type="entry name" value="TPR"/>
    <property type="match status" value="1"/>
</dbReference>
<evidence type="ECO:0000256" key="3">
    <source>
        <dbReference type="ARBA" id="ARBA00022723"/>
    </source>
</evidence>
<dbReference type="Gene3D" id="1.25.40.10">
    <property type="entry name" value="Tetratricopeptide repeat domain"/>
    <property type="match status" value="1"/>
</dbReference>
<evidence type="ECO:0000313" key="12">
    <source>
        <dbReference type="EMBL" id="PYE55870.1"/>
    </source>
</evidence>
<evidence type="ECO:0000256" key="1">
    <source>
        <dbReference type="ARBA" id="ARBA00022448"/>
    </source>
</evidence>